<sequence length="165" mass="18271">MGDYDPSPDQDVDSDYSISVEGPGGQADYEDPHQFNGFGPFHYHDQSASSAPNIPTDVLQPNFDDLRMAGLPHSYPSQFPSPEGPISGGDSLVASLDGLDLDHTIIPPPWTQFPTLAIIISPVYMFLRHSSLLRFLGVQPANIRSWRHTMEHRLFILHLAPTHPT</sequence>
<proteinExistence type="predicted"/>
<evidence type="ECO:0000313" key="2">
    <source>
        <dbReference type="EMBL" id="KAF5389119.1"/>
    </source>
</evidence>
<organism evidence="2 3">
    <name type="scientific">Collybiopsis confluens</name>
    <dbReference type="NCBI Taxonomy" id="2823264"/>
    <lineage>
        <taxon>Eukaryota</taxon>
        <taxon>Fungi</taxon>
        <taxon>Dikarya</taxon>
        <taxon>Basidiomycota</taxon>
        <taxon>Agaricomycotina</taxon>
        <taxon>Agaricomycetes</taxon>
        <taxon>Agaricomycetidae</taxon>
        <taxon>Agaricales</taxon>
        <taxon>Marasmiineae</taxon>
        <taxon>Omphalotaceae</taxon>
        <taxon>Collybiopsis</taxon>
    </lineage>
</organism>
<dbReference type="Proteomes" id="UP000518752">
    <property type="component" value="Unassembled WGS sequence"/>
</dbReference>
<feature type="compositionally biased region" description="Acidic residues" evidence="1">
    <location>
        <begin position="1"/>
        <end position="14"/>
    </location>
</feature>
<evidence type="ECO:0000256" key="1">
    <source>
        <dbReference type="SAM" id="MobiDB-lite"/>
    </source>
</evidence>
<gene>
    <name evidence="2" type="ORF">D9757_005002</name>
</gene>
<protein>
    <submittedName>
        <fullName evidence="2">Uncharacterized protein</fullName>
    </submittedName>
</protein>
<keyword evidence="3" id="KW-1185">Reference proteome</keyword>
<comment type="caution">
    <text evidence="2">The sequence shown here is derived from an EMBL/GenBank/DDBJ whole genome shotgun (WGS) entry which is preliminary data.</text>
</comment>
<reference evidence="2 3" key="1">
    <citation type="journal article" date="2020" name="ISME J.">
        <title>Uncovering the hidden diversity of litter-decomposition mechanisms in mushroom-forming fungi.</title>
        <authorList>
            <person name="Floudas D."/>
            <person name="Bentzer J."/>
            <person name="Ahren D."/>
            <person name="Johansson T."/>
            <person name="Persson P."/>
            <person name="Tunlid A."/>
        </authorList>
    </citation>
    <scope>NUCLEOTIDE SEQUENCE [LARGE SCALE GENOMIC DNA]</scope>
    <source>
        <strain evidence="2 3">CBS 406.79</strain>
    </source>
</reference>
<dbReference type="AlphaFoldDB" id="A0A8H5HTS6"/>
<feature type="region of interest" description="Disordered" evidence="1">
    <location>
        <begin position="1"/>
        <end position="52"/>
    </location>
</feature>
<accession>A0A8H5HTS6</accession>
<name>A0A8H5HTS6_9AGAR</name>
<evidence type="ECO:0000313" key="3">
    <source>
        <dbReference type="Proteomes" id="UP000518752"/>
    </source>
</evidence>
<dbReference type="EMBL" id="JAACJN010000024">
    <property type="protein sequence ID" value="KAF5389119.1"/>
    <property type="molecule type" value="Genomic_DNA"/>
</dbReference>